<dbReference type="GO" id="GO:0005665">
    <property type="term" value="C:RNA polymerase II, core complex"/>
    <property type="evidence" value="ECO:0007669"/>
    <property type="project" value="TreeGrafter"/>
</dbReference>
<evidence type="ECO:0000256" key="5">
    <source>
        <dbReference type="ARBA" id="ARBA00022695"/>
    </source>
</evidence>
<dbReference type="GO" id="GO:0003899">
    <property type="term" value="F:DNA-directed RNA polymerase activity"/>
    <property type="evidence" value="ECO:0007669"/>
    <property type="project" value="UniProtKB-EC"/>
</dbReference>
<dbReference type="Gene3D" id="3.30.1490.180">
    <property type="entry name" value="RNA polymerase ii"/>
    <property type="match status" value="1"/>
</dbReference>
<evidence type="ECO:0000313" key="8">
    <source>
        <dbReference type="EMBL" id="QHT99585.1"/>
    </source>
</evidence>
<dbReference type="Pfam" id="PF04992">
    <property type="entry name" value="RNA_pol_Rpb1_6"/>
    <property type="match status" value="1"/>
</dbReference>
<dbReference type="InterPro" id="IPR000722">
    <property type="entry name" value="RNA_pol_asu"/>
</dbReference>
<feature type="domain" description="RNA polymerase N-terminal" evidence="7">
    <location>
        <begin position="217"/>
        <end position="536"/>
    </location>
</feature>
<dbReference type="Gene3D" id="1.10.274.100">
    <property type="entry name" value="RNA polymerase Rpb1, domain 3"/>
    <property type="match status" value="1"/>
</dbReference>
<dbReference type="Pfam" id="PF04997">
    <property type="entry name" value="RNA_pol_Rpb1_1"/>
    <property type="match status" value="1"/>
</dbReference>
<dbReference type="InterPro" id="IPR044893">
    <property type="entry name" value="RNA_pol_Rpb1_clamp_domain"/>
</dbReference>
<dbReference type="PANTHER" id="PTHR19376">
    <property type="entry name" value="DNA-DIRECTED RNA POLYMERASE"/>
    <property type="match status" value="1"/>
</dbReference>
<dbReference type="Gene3D" id="6.20.50.80">
    <property type="match status" value="1"/>
</dbReference>
<dbReference type="InterPro" id="IPR038120">
    <property type="entry name" value="Rpb1_funnel_sf"/>
</dbReference>
<dbReference type="InterPro" id="IPR038593">
    <property type="entry name" value="RNA_pol_Rpb1_7_sf"/>
</dbReference>
<keyword evidence="5" id="KW-0548">Nucleotidyltransferase</keyword>
<dbReference type="InterPro" id="IPR006592">
    <property type="entry name" value="RNA_pol_N"/>
</dbReference>
<evidence type="ECO:0000256" key="1">
    <source>
        <dbReference type="ARBA" id="ARBA00006460"/>
    </source>
</evidence>
<dbReference type="InterPro" id="IPR007080">
    <property type="entry name" value="RNA_pol_Rpb1_1"/>
</dbReference>
<dbReference type="EMBL" id="MN740311">
    <property type="protein sequence ID" value="QHT99585.1"/>
    <property type="molecule type" value="Genomic_DNA"/>
</dbReference>
<evidence type="ECO:0000256" key="2">
    <source>
        <dbReference type="ARBA" id="ARBA00012418"/>
    </source>
</evidence>
<keyword evidence="6" id="KW-0804">Transcription</keyword>
<dbReference type="GO" id="GO:0003677">
    <property type="term" value="F:DNA binding"/>
    <property type="evidence" value="ECO:0007669"/>
    <property type="project" value="InterPro"/>
</dbReference>
<dbReference type="FunFam" id="2.40.40.20:FF:000019">
    <property type="entry name" value="DNA-directed RNA polymerase II subunit RPB1"/>
    <property type="match status" value="1"/>
</dbReference>
<dbReference type="Pfam" id="PF04998">
    <property type="entry name" value="RNA_pol_Rpb1_5"/>
    <property type="match status" value="1"/>
</dbReference>
<keyword evidence="4" id="KW-0808">Transferase</keyword>
<dbReference type="Gene3D" id="1.10.150.390">
    <property type="match status" value="1"/>
</dbReference>
<protein>
    <recommendedName>
        <fullName evidence="2">DNA-directed RNA polymerase</fullName>
        <ecNumber evidence="2">2.7.7.6</ecNumber>
    </recommendedName>
</protein>
<proteinExistence type="inferred from homology"/>
<dbReference type="InterPro" id="IPR007081">
    <property type="entry name" value="RNA_pol_Rpb1_5"/>
</dbReference>
<dbReference type="Gene3D" id="2.40.40.20">
    <property type="match status" value="1"/>
</dbReference>
<dbReference type="InterPro" id="IPR042102">
    <property type="entry name" value="RNA_pol_Rpb1_3_sf"/>
</dbReference>
<dbReference type="SUPFAM" id="SSF64484">
    <property type="entry name" value="beta and beta-prime subunits of DNA dependent RNA-polymerase"/>
    <property type="match status" value="1"/>
</dbReference>
<evidence type="ECO:0000256" key="6">
    <source>
        <dbReference type="ARBA" id="ARBA00023163"/>
    </source>
</evidence>
<dbReference type="InterPro" id="IPR007073">
    <property type="entry name" value="RNA_pol_Rpb1_7"/>
</dbReference>
<dbReference type="Gene3D" id="4.10.860.120">
    <property type="entry name" value="RNA polymerase II, clamp domain"/>
    <property type="match status" value="1"/>
</dbReference>
<dbReference type="InterPro" id="IPR007083">
    <property type="entry name" value="RNA_pol_Rpb1_4"/>
</dbReference>
<dbReference type="EC" id="2.7.7.6" evidence="2"/>
<dbReference type="GO" id="GO:0006351">
    <property type="term" value="P:DNA-templated transcription"/>
    <property type="evidence" value="ECO:0007669"/>
    <property type="project" value="InterPro"/>
</dbReference>
<dbReference type="Gene3D" id="6.10.250.2940">
    <property type="match status" value="1"/>
</dbReference>
<evidence type="ECO:0000256" key="3">
    <source>
        <dbReference type="ARBA" id="ARBA00022478"/>
    </source>
</evidence>
<dbReference type="Pfam" id="PF04990">
    <property type="entry name" value="RNA_pol_Rpb1_7"/>
    <property type="match status" value="1"/>
</dbReference>
<dbReference type="SMART" id="SM00663">
    <property type="entry name" value="RPOLA_N"/>
    <property type="match status" value="1"/>
</dbReference>
<reference evidence="8" key="1">
    <citation type="journal article" date="2020" name="Nature">
        <title>Giant virus diversity and host interactions through global metagenomics.</title>
        <authorList>
            <person name="Schulz F."/>
            <person name="Roux S."/>
            <person name="Paez-Espino D."/>
            <person name="Jungbluth S."/>
            <person name="Walsh D.A."/>
            <person name="Denef V.J."/>
            <person name="McMahon K.D."/>
            <person name="Konstantinidis K.T."/>
            <person name="Eloe-Fadrosh E.A."/>
            <person name="Kyrpides N.C."/>
            <person name="Woyke T."/>
        </authorList>
    </citation>
    <scope>NUCLEOTIDE SEQUENCE</scope>
    <source>
        <strain evidence="8">GVMAG-M-3300025727-45</strain>
    </source>
</reference>
<dbReference type="Pfam" id="PF05000">
    <property type="entry name" value="RNA_pol_Rpb1_4"/>
    <property type="match status" value="1"/>
</dbReference>
<dbReference type="PANTHER" id="PTHR19376:SF37">
    <property type="entry name" value="DNA-DIRECTED RNA POLYMERASE II SUBUNIT RPB1"/>
    <property type="match status" value="1"/>
</dbReference>
<comment type="similarity">
    <text evidence="1">Belongs to the RNA polymerase beta' chain family.</text>
</comment>
<dbReference type="Pfam" id="PF00623">
    <property type="entry name" value="RNA_pol_Rpb1_2"/>
    <property type="match status" value="1"/>
</dbReference>
<evidence type="ECO:0000259" key="7">
    <source>
        <dbReference type="SMART" id="SM00663"/>
    </source>
</evidence>
<sequence>MSLSREIRYTEDVGRVKNVQFGILSPERILKQSVCEITKSYRHQDDITSNNKYGTLHDPRMGTNDRAIKNPLSKLTVKYDPGHFGHINLPKPIMPVHFMEFIIKVLNAVCFRCSAIRIEKTEKQINEIKKRKRQKRMEYIDPIVKRQKVCPICKADLPGVREMKNAISSIEVVNGGDCPKFEKSSILNAEMVLRIFKLINDEDCELIGYDPVLSRPEWMVWTVFPVPPLSMRPSIKDETTGKSDDDDLTIKLNDILKSCEELRNLLGNEKENVSDKTDMSNRISEWWNCLTYHVSTYIDNDERNGNTLSNGMPTSKSRNGRQLKTLRSRIKSKNGHIRQNLMGKRVDHSARTVITGDPNMSINELGVPVDIANNLAYPETVNKYNIGYLNNLLQRGKVKWIIENTKINPQTIDVEFLRKSGKQPKPIKEGNIVWRYLQDGDIVFFNRQPTLHRMSMMAHKAVILEGKSFRLNGSCTSPYAADFDGDEMNMHVPISEACRYELEHLTIVSTQIVSPQGSKPVIGLIQDSLLAWHLITKRNNNIPLSVFMDIKGLWVDSNISSTKTDTIDLGTHDFISNVLPNITLFKKGDSFSEEDLTDETINSEYIKICRRFGNKLENINQKAKIKKIKELKNKSAIIVENGNYKSGIFDTKQLGKGANGGLIHATWKDCGHLRTQKFIDTLNKVATNWLLYEGFSVGLKDMRIYNKKSEEEIENAVLKGFKESEQLIQRLYTGEIKALVTNSVRMQFEKDIATKLQNVRTVADSITNNAIELDNRMDMMITAGSKGSKNNTISIISMLGQQNIDGIRIQDTMDHRPLPFFEKDAVHPVARGFIRNSHYSGLNPVEYLYHAMEGRLGVISTAINTAETGYIHRKLIKVMEDLKVYYDGTVRNAHNVVIQPMYGYDGFDGSKIEKQELFNDENEFDTIYIASEDDYEKFMTEEAYESINETNKIVLQDEISWLKVDMIYCKTNHISYVESPVNYNRIIKDVIHKYNLKNMKKCTISTVDIVNKVNSLFDYLIMDDYKEINEIIQRGFKVLTRQRLASKILMKHKFNQEALEYLIEQIKFMYIDSVINPGELVGIIAAQSIGEPCTQLTLDSFHNTGLSKGTNVAGGIPRIKELMENSKDMRTPSVNIVVKKQVYEMIESSNIKESNVLIQKKIQDIANYISQVKLVDIIDKNYDIETFYDISDKNSVEQQDQTMLSEFYKYYEIVTGNEYIQVPNNIVIRFVLDNYKMYTNNFLTGEIKYAIESKYPNYQVIISNDNANNVVLRVRTDQTDTRKVTRQIKDVIIRGVSKINRVVVQSEKSKDNNNWLIDDEWLIQTEGTNLATILTINEVDKYKTLSNKVEEVYELFGVEAARAVLLNEIYNVLKNNATISMRHLELLCDSMTYRGYIISVSIHGVKKIDSGPLARASFEESTNELTKAAVYHENDNMNGVSANVMFGQYLKAGTTDFELLLDENMVLNNEYEESYEEEVADVDFIYEEIVDEYCQEDNFDLTFDF</sequence>
<dbReference type="Gene3D" id="1.10.132.30">
    <property type="match status" value="1"/>
</dbReference>
<keyword evidence="3" id="KW-0240">DNA-directed RNA polymerase</keyword>
<dbReference type="Pfam" id="PF04983">
    <property type="entry name" value="RNA_pol_Rpb1_3"/>
    <property type="match status" value="1"/>
</dbReference>
<dbReference type="InterPro" id="IPR045867">
    <property type="entry name" value="DNA-dir_RpoC_beta_prime"/>
</dbReference>
<accession>A0A6C0J4H2</accession>
<evidence type="ECO:0000256" key="4">
    <source>
        <dbReference type="ARBA" id="ARBA00022679"/>
    </source>
</evidence>
<organism evidence="8">
    <name type="scientific">viral metagenome</name>
    <dbReference type="NCBI Taxonomy" id="1070528"/>
    <lineage>
        <taxon>unclassified sequences</taxon>
        <taxon>metagenomes</taxon>
        <taxon>organismal metagenomes</taxon>
    </lineage>
</organism>
<name>A0A6C0J4H2_9ZZZZ</name>
<dbReference type="InterPro" id="IPR007066">
    <property type="entry name" value="RNA_pol_Rpb1_3"/>
</dbReference>
<dbReference type="InterPro" id="IPR007075">
    <property type="entry name" value="RNA_pol_Rpb1_6"/>
</dbReference>
<dbReference type="Gene3D" id="3.30.1360.140">
    <property type="match status" value="1"/>
</dbReference>